<protein>
    <submittedName>
        <fullName evidence="2">DUF1127 domain-containing protein</fullName>
    </submittedName>
</protein>
<organism evidence="2 3">
    <name type="scientific">Neoaquamicrobium sediminum</name>
    <dbReference type="NCBI Taxonomy" id="1849104"/>
    <lineage>
        <taxon>Bacteria</taxon>
        <taxon>Pseudomonadati</taxon>
        <taxon>Pseudomonadota</taxon>
        <taxon>Alphaproteobacteria</taxon>
        <taxon>Hyphomicrobiales</taxon>
        <taxon>Phyllobacteriaceae</taxon>
        <taxon>Neoaquamicrobium</taxon>
    </lineage>
</organism>
<evidence type="ECO:0000313" key="3">
    <source>
        <dbReference type="Proteomes" id="UP001559025"/>
    </source>
</evidence>
<dbReference type="Pfam" id="PF06568">
    <property type="entry name" value="YjiS-like"/>
    <property type="match status" value="1"/>
</dbReference>
<accession>A0ABV3WP92</accession>
<dbReference type="RefSeq" id="WP_368801772.1">
    <property type="nucleotide sequence ID" value="NZ_JAZHFV010000001.1"/>
</dbReference>
<evidence type="ECO:0000313" key="2">
    <source>
        <dbReference type="EMBL" id="MEX4006469.1"/>
    </source>
</evidence>
<gene>
    <name evidence="2" type="ORF">V1479_04080</name>
</gene>
<feature type="domain" description="YjiS-like" evidence="1">
    <location>
        <begin position="28"/>
        <end position="64"/>
    </location>
</feature>
<dbReference type="EMBL" id="JAZHFV010000001">
    <property type="protein sequence ID" value="MEX4006469.1"/>
    <property type="molecule type" value="Genomic_DNA"/>
</dbReference>
<reference evidence="2 3" key="1">
    <citation type="submission" date="2024-01" db="EMBL/GenBank/DDBJ databases">
        <title>New evidence supports the origin of RcGTA from prophage.</title>
        <authorList>
            <person name="Xu Y."/>
            <person name="Liu B."/>
            <person name="Chen F."/>
        </authorList>
    </citation>
    <scope>NUCLEOTIDE SEQUENCE [LARGE SCALE GENOMIC DNA]</scope>
    <source>
        <strain evidence="2 3">CBW1107-2</strain>
    </source>
</reference>
<dbReference type="Proteomes" id="UP001559025">
    <property type="component" value="Unassembled WGS sequence"/>
</dbReference>
<sequence length="73" mass="8652">MRTTVPLLPNRSETLAEAPSPGRGVFALLRRLWRWNDRHRQRLDLADLDDRMLDDIGITRGMAERECRKPPWR</sequence>
<evidence type="ECO:0000259" key="1">
    <source>
        <dbReference type="Pfam" id="PF06568"/>
    </source>
</evidence>
<comment type="caution">
    <text evidence="2">The sequence shown here is derived from an EMBL/GenBank/DDBJ whole genome shotgun (WGS) entry which is preliminary data.</text>
</comment>
<dbReference type="InterPro" id="IPR009506">
    <property type="entry name" value="YjiS-like"/>
</dbReference>
<keyword evidence="3" id="KW-1185">Reference proteome</keyword>
<name>A0ABV3WP92_9HYPH</name>
<proteinExistence type="predicted"/>